<keyword evidence="1" id="KW-0175">Coiled coil</keyword>
<proteinExistence type="predicted"/>
<feature type="coiled-coil region" evidence="1">
    <location>
        <begin position="58"/>
        <end position="99"/>
    </location>
</feature>
<comment type="caution">
    <text evidence="3">The sequence shown here is derived from an EMBL/GenBank/DDBJ whole genome shotgun (WGS) entry which is preliminary data.</text>
</comment>
<dbReference type="Proteomes" id="UP001529510">
    <property type="component" value="Unassembled WGS sequence"/>
</dbReference>
<keyword evidence="4" id="KW-1185">Reference proteome</keyword>
<dbReference type="EMBL" id="JAMKFB020000915">
    <property type="protein sequence ID" value="KAL0146477.1"/>
    <property type="molecule type" value="Genomic_DNA"/>
</dbReference>
<evidence type="ECO:0000256" key="1">
    <source>
        <dbReference type="SAM" id="Coils"/>
    </source>
</evidence>
<name>A0ABD0MAK4_CIRMR</name>
<evidence type="ECO:0000256" key="2">
    <source>
        <dbReference type="SAM" id="SignalP"/>
    </source>
</evidence>
<accession>A0ABD0MAK4</accession>
<feature type="non-terminal residue" evidence="3">
    <location>
        <position position="101"/>
    </location>
</feature>
<reference evidence="3 4" key="1">
    <citation type="submission" date="2024-05" db="EMBL/GenBank/DDBJ databases">
        <title>Genome sequencing and assembly of Indian major carp, Cirrhinus mrigala (Hamilton, 1822).</title>
        <authorList>
            <person name="Mohindra V."/>
            <person name="Chowdhury L.M."/>
            <person name="Lal K."/>
            <person name="Jena J.K."/>
        </authorList>
    </citation>
    <scope>NUCLEOTIDE SEQUENCE [LARGE SCALE GENOMIC DNA]</scope>
    <source>
        <strain evidence="3">CM1030</strain>
        <tissue evidence="3">Blood</tissue>
    </source>
</reference>
<protein>
    <submittedName>
        <fullName evidence="3">Uncharacterized protein</fullName>
    </submittedName>
</protein>
<dbReference type="AlphaFoldDB" id="A0ABD0MAK4"/>
<evidence type="ECO:0000313" key="3">
    <source>
        <dbReference type="EMBL" id="KAL0146477.1"/>
    </source>
</evidence>
<organism evidence="3 4">
    <name type="scientific">Cirrhinus mrigala</name>
    <name type="common">Mrigala</name>
    <dbReference type="NCBI Taxonomy" id="683832"/>
    <lineage>
        <taxon>Eukaryota</taxon>
        <taxon>Metazoa</taxon>
        <taxon>Chordata</taxon>
        <taxon>Craniata</taxon>
        <taxon>Vertebrata</taxon>
        <taxon>Euteleostomi</taxon>
        <taxon>Actinopterygii</taxon>
        <taxon>Neopterygii</taxon>
        <taxon>Teleostei</taxon>
        <taxon>Ostariophysi</taxon>
        <taxon>Cypriniformes</taxon>
        <taxon>Cyprinidae</taxon>
        <taxon>Labeoninae</taxon>
        <taxon>Labeonini</taxon>
        <taxon>Cirrhinus</taxon>
    </lineage>
</organism>
<feature type="signal peptide" evidence="2">
    <location>
        <begin position="1"/>
        <end position="23"/>
    </location>
</feature>
<gene>
    <name evidence="3" type="ORF">M9458_058108</name>
</gene>
<keyword evidence="2" id="KW-0732">Signal</keyword>
<feature type="chain" id="PRO_5044819938" evidence="2">
    <location>
        <begin position="24"/>
        <end position="101"/>
    </location>
</feature>
<evidence type="ECO:0000313" key="4">
    <source>
        <dbReference type="Proteomes" id="UP001529510"/>
    </source>
</evidence>
<sequence>MKVKIAVLLLLHRCLIFAPNVATEPVASELSTKDDTFLQNETKSTCPLEICTDLLLELGATKEKLQATETRLNALETSQQELMSRLANSEAQIEEIKMENQ</sequence>